<name>A0A2C9KFK1_BIOGL</name>
<accession>A0A2C9KFK1</accession>
<dbReference type="Proteomes" id="UP000076420">
    <property type="component" value="Unassembled WGS sequence"/>
</dbReference>
<reference evidence="1" key="1">
    <citation type="submission" date="2020-05" db="UniProtKB">
        <authorList>
            <consortium name="EnsemblMetazoa"/>
        </authorList>
    </citation>
    <scope>IDENTIFICATION</scope>
    <source>
        <strain evidence="1">BB02</strain>
    </source>
</reference>
<evidence type="ECO:0000313" key="1">
    <source>
        <dbReference type="EnsemblMetazoa" id="BGLB018791-PA"/>
    </source>
</evidence>
<dbReference type="EnsemblMetazoa" id="BGLB018791-RA">
    <property type="protein sequence ID" value="BGLB018791-PA"/>
    <property type="gene ID" value="BGLB018791"/>
</dbReference>
<dbReference type="AlphaFoldDB" id="A0A2C9KFK1"/>
<evidence type="ECO:0000313" key="2">
    <source>
        <dbReference type="Proteomes" id="UP000076420"/>
    </source>
</evidence>
<organism evidence="1 2">
    <name type="scientific">Biomphalaria glabrata</name>
    <name type="common">Bloodfluke planorb</name>
    <name type="synonym">Freshwater snail</name>
    <dbReference type="NCBI Taxonomy" id="6526"/>
    <lineage>
        <taxon>Eukaryota</taxon>
        <taxon>Metazoa</taxon>
        <taxon>Spiralia</taxon>
        <taxon>Lophotrochozoa</taxon>
        <taxon>Mollusca</taxon>
        <taxon>Gastropoda</taxon>
        <taxon>Heterobranchia</taxon>
        <taxon>Euthyneura</taxon>
        <taxon>Panpulmonata</taxon>
        <taxon>Hygrophila</taxon>
        <taxon>Lymnaeoidea</taxon>
        <taxon>Planorbidae</taxon>
        <taxon>Biomphalaria</taxon>
    </lineage>
</organism>
<protein>
    <submittedName>
        <fullName evidence="1">Uncharacterized protein</fullName>
    </submittedName>
</protein>
<dbReference type="KEGG" id="bgt:106050433"/>
<dbReference type="VEuPathDB" id="VectorBase:BGLB018791"/>
<sequence>MEPSQQRIAGKLRNQFRQLDQNPQQLLREFQRYKELVRRPTITKELIAERETLLGQLITFVRQVNEDFNSCTGKGGKDRIPKGKNNPEVVNNIIYVKQLEAKIDETKMNCLVQICFRLMRQR</sequence>
<dbReference type="STRING" id="6526.A0A2C9KFK1"/>
<gene>
    <name evidence="1" type="primary">106050433</name>
</gene>
<proteinExistence type="predicted"/>
<dbReference type="VEuPathDB" id="VectorBase:BGLAX_050424"/>